<evidence type="ECO:0000313" key="2">
    <source>
        <dbReference type="Proteomes" id="UP000769528"/>
    </source>
</evidence>
<gene>
    <name evidence="1" type="ORF">WICMUC_002764</name>
</gene>
<comment type="caution">
    <text evidence="1">The sequence shown here is derived from an EMBL/GenBank/DDBJ whole genome shotgun (WGS) entry which is preliminary data.</text>
</comment>
<dbReference type="Proteomes" id="UP000769528">
    <property type="component" value="Unassembled WGS sequence"/>
</dbReference>
<accession>A0A9P8PPT3</accession>
<keyword evidence="2" id="KW-1185">Reference proteome</keyword>
<name>A0A9P8PPT3_9ASCO</name>
<dbReference type="AlphaFoldDB" id="A0A9P8PPT3"/>
<protein>
    <submittedName>
        <fullName evidence="1">Uncharacterized protein</fullName>
    </submittedName>
</protein>
<proteinExistence type="predicted"/>
<organism evidence="1 2">
    <name type="scientific">Wickerhamomyces mucosus</name>
    <dbReference type="NCBI Taxonomy" id="1378264"/>
    <lineage>
        <taxon>Eukaryota</taxon>
        <taxon>Fungi</taxon>
        <taxon>Dikarya</taxon>
        <taxon>Ascomycota</taxon>
        <taxon>Saccharomycotina</taxon>
        <taxon>Saccharomycetes</taxon>
        <taxon>Phaffomycetales</taxon>
        <taxon>Wickerhamomycetaceae</taxon>
        <taxon>Wickerhamomyces</taxon>
    </lineage>
</organism>
<evidence type="ECO:0000313" key="1">
    <source>
        <dbReference type="EMBL" id="KAH3675475.1"/>
    </source>
</evidence>
<reference evidence="1" key="1">
    <citation type="journal article" date="2021" name="Open Biol.">
        <title>Shared evolutionary footprints suggest mitochondrial oxidative damage underlies multiple complex I losses in fungi.</title>
        <authorList>
            <person name="Schikora-Tamarit M.A."/>
            <person name="Marcet-Houben M."/>
            <person name="Nosek J."/>
            <person name="Gabaldon T."/>
        </authorList>
    </citation>
    <scope>NUCLEOTIDE SEQUENCE</scope>
    <source>
        <strain evidence="1">CBS6341</strain>
    </source>
</reference>
<dbReference type="EMBL" id="JAEUBF010000772">
    <property type="protein sequence ID" value="KAH3675475.1"/>
    <property type="molecule type" value="Genomic_DNA"/>
</dbReference>
<sequence>MTIKIDQNPVTSEGLASLASDEPGGKPSLNFLINSPVFISHTKISSKPDVITCPDEVLFVGGNQIMFDLDDMTPKEWDCS</sequence>
<reference evidence="1" key="2">
    <citation type="submission" date="2021-01" db="EMBL/GenBank/DDBJ databases">
        <authorList>
            <person name="Schikora-Tamarit M.A."/>
        </authorList>
    </citation>
    <scope>NUCLEOTIDE SEQUENCE</scope>
    <source>
        <strain evidence="1">CBS6341</strain>
    </source>
</reference>